<dbReference type="AlphaFoldDB" id="A0A120EZ72"/>
<proteinExistence type="predicted"/>
<dbReference type="RefSeq" id="WP_060747643.1">
    <property type="nucleotide sequence ID" value="NZ_LNTA01000001.1"/>
</dbReference>
<evidence type="ECO:0008006" key="3">
    <source>
        <dbReference type="Google" id="ProtNLM"/>
    </source>
</evidence>
<sequence length="356" mass="39375">MSQTTAIEWCDSTFNPWIGCTRVSPACDHCYAAVSTAARTFGIAWGAGQPRRRTSAANWKLPLRWNARPFYACRACGWRGDQPSTAGTALTDGLPSCPACDALDMIPARRRVFCASLADVFDNEVDPQWRDDLFDLIGATPNLDWLLLTKRIGNVGNMLPVPFDFDRLYPHVWIGATICNQAEAERDIPKLLKLEARVRFLSMEPLLGPVDLEYPEGLFPGGPPRCCSGASNECGCMGQPTEPPLLYGLDWVIAGGESGHGARPVNPTWVRMLRDQCAAWRVPFLFKQWGEWAPHEVKAGGDLGGDLRRGVVRHLHGPGNPEGHFRQGDAYVRRVGKKLAGRLLDGKQHDQFPEAR</sequence>
<evidence type="ECO:0000313" key="2">
    <source>
        <dbReference type="Proteomes" id="UP000055854"/>
    </source>
</evidence>
<evidence type="ECO:0000313" key="1">
    <source>
        <dbReference type="EMBL" id="KWV17179.1"/>
    </source>
</evidence>
<dbReference type="EMBL" id="LNTA01000001">
    <property type="protein sequence ID" value="KWV17179.1"/>
    <property type="molecule type" value="Genomic_DNA"/>
</dbReference>
<reference evidence="1 2" key="1">
    <citation type="submission" date="2015-11" db="EMBL/GenBank/DDBJ databases">
        <title>Long Read and Single Molecule DNA Sequencing Simplifies Genome Assembly and TAL Effector Gene Analysis of Xanthomonas translucens.</title>
        <authorList>
            <person name="Peng Z."/>
            <person name="Hu Y."/>
            <person name="Xie J."/>
            <person name="Potnis N."/>
            <person name="Akhunova A."/>
            <person name="Jones J."/>
            <person name="Liu Z."/>
            <person name="White F."/>
            <person name="Liu S."/>
        </authorList>
    </citation>
    <scope>NUCLEOTIDE SEQUENCE [LARGE SCALE GENOMIC DNA]</scope>
    <source>
        <strain evidence="1 2">B1</strain>
    </source>
</reference>
<dbReference type="OrthoDB" id="9787478at2"/>
<comment type="caution">
    <text evidence="1">The sequence shown here is derived from an EMBL/GenBank/DDBJ whole genome shotgun (WGS) entry which is preliminary data.</text>
</comment>
<protein>
    <recommendedName>
        <fullName evidence="3">Protein gp37</fullName>
    </recommendedName>
</protein>
<dbReference type="InterPro" id="IPR011101">
    <property type="entry name" value="DUF5131"/>
</dbReference>
<accession>A0A120EZ72</accession>
<name>A0A120EZ72_XANCT</name>
<gene>
    <name evidence="1" type="ORF">ATB53_00430</name>
</gene>
<dbReference type="Proteomes" id="UP000055854">
    <property type="component" value="Unassembled WGS sequence"/>
</dbReference>
<organism evidence="1 2">
    <name type="scientific">Xanthomonas campestris pv. translucens</name>
    <dbReference type="NCBI Taxonomy" id="343"/>
    <lineage>
        <taxon>Bacteria</taxon>
        <taxon>Pseudomonadati</taxon>
        <taxon>Pseudomonadota</taxon>
        <taxon>Gammaproteobacteria</taxon>
        <taxon>Lysobacterales</taxon>
        <taxon>Lysobacteraceae</taxon>
        <taxon>Xanthomonas</taxon>
        <taxon>Xanthomonas translucens group</taxon>
    </lineage>
</organism>
<dbReference type="Pfam" id="PF07505">
    <property type="entry name" value="DUF5131"/>
    <property type="match status" value="1"/>
</dbReference>